<dbReference type="SMART" id="SM01194">
    <property type="entry name" value="eRF1_1"/>
    <property type="match status" value="1"/>
</dbReference>
<keyword evidence="7" id="KW-1185">Reference proteome</keyword>
<dbReference type="GO" id="GO:0003747">
    <property type="term" value="F:translation release factor activity"/>
    <property type="evidence" value="ECO:0007669"/>
    <property type="project" value="InterPro"/>
</dbReference>
<dbReference type="InterPro" id="IPR042226">
    <property type="entry name" value="eFR1_2_sf"/>
</dbReference>
<dbReference type="GeneID" id="8294007"/>
<dbReference type="SUPFAM" id="SSF55481">
    <property type="entry name" value="N-terminal domain of eukaryotic peptide chain release factor subunit 1, ERF1"/>
    <property type="match status" value="1"/>
</dbReference>
<comment type="similarity">
    <text evidence="2">Belongs to the eukaryotic release factor 1 family.</text>
</comment>
<accession>C5DNC3</accession>
<dbReference type="OrthoDB" id="10254527at2759"/>
<proteinExistence type="inferred from homology"/>
<reference evidence="6 7" key="1">
    <citation type="journal article" date="2009" name="Genome Res.">
        <title>Comparative genomics of protoploid Saccharomycetaceae.</title>
        <authorList>
            <consortium name="The Genolevures Consortium"/>
            <person name="Souciet J.-L."/>
            <person name="Dujon B."/>
            <person name="Gaillardin C."/>
            <person name="Johnston M."/>
            <person name="Baret P.V."/>
            <person name="Cliften P."/>
            <person name="Sherman D.J."/>
            <person name="Weissenbach J."/>
            <person name="Westhof E."/>
            <person name="Wincker P."/>
            <person name="Jubin C."/>
            <person name="Poulain J."/>
            <person name="Barbe V."/>
            <person name="Segurens B."/>
            <person name="Artiguenave F."/>
            <person name="Anthouard V."/>
            <person name="Vacherie B."/>
            <person name="Val M.-E."/>
            <person name="Fulton R.S."/>
            <person name="Minx P."/>
            <person name="Wilson R."/>
            <person name="Durrens P."/>
            <person name="Jean G."/>
            <person name="Marck C."/>
            <person name="Martin T."/>
            <person name="Nikolski M."/>
            <person name="Rolland T."/>
            <person name="Seret M.-L."/>
            <person name="Casaregola S."/>
            <person name="Despons L."/>
            <person name="Fairhead C."/>
            <person name="Fischer G."/>
            <person name="Lafontaine I."/>
            <person name="Leh V."/>
            <person name="Lemaire M."/>
            <person name="de Montigny J."/>
            <person name="Neuveglise C."/>
            <person name="Thierry A."/>
            <person name="Blanc-Lenfle I."/>
            <person name="Bleykasten C."/>
            <person name="Diffels J."/>
            <person name="Fritsch E."/>
            <person name="Frangeul L."/>
            <person name="Goeffon A."/>
            <person name="Jauniaux N."/>
            <person name="Kachouri-Lafond R."/>
            <person name="Payen C."/>
            <person name="Potier S."/>
            <person name="Pribylova L."/>
            <person name="Ozanne C."/>
            <person name="Richard G.-F."/>
            <person name="Sacerdot C."/>
            <person name="Straub M.-L."/>
            <person name="Talla E."/>
        </authorList>
    </citation>
    <scope>NUCLEOTIDE SEQUENCE [LARGE SCALE GENOMIC DNA]</scope>
    <source>
        <strain evidence="7">ATCC 56472 / CBS 6340 / NRRL Y-8284</strain>
    </source>
</reference>
<dbReference type="InterPro" id="IPR005141">
    <property type="entry name" value="eRF1_2"/>
</dbReference>
<dbReference type="STRING" id="559295.C5DNC3"/>
<sequence length="438" mass="49423">METEAEKNIAIWKVKKLIRSLEKARGNGTSMISLVIPPKGQISIIQRMLTDEYGTASNIKSRVNRLSVLGAITSTQQKLKLYTKVPPNGLVLYCGDIITEEGKEKKVTIDIEPYKPINTSLYLCDNKFHTEVLSELLEADDKFGFIVMDGQGTLFGLLSGNTRTVLHKFTVDLPKKHGRGGQSAVRFARLREEKRHNYVRKVAEVAVQNFITNDRPNVKGLILAGSADFKTDLAKSELFDQRLASRIVKIVDISYGGENGFNQAIELSAESLANVKFIQEKKLITSYFDEISQDTGKYCYGIDDTLKALDLGAVETLIIFENLDTIRYVFKDSEDSEVLRFAEPEQEDKSYNLDKATGQEMEVVEEQPLVEWLAENYKNYGANLEFVTDRSSEGAQFVTGFGGIGAMLRYKVNFEQLVDESDDEYYDEDEEDSDFDFI</sequence>
<dbReference type="Pfam" id="PF03465">
    <property type="entry name" value="eRF1_3"/>
    <property type="match status" value="1"/>
</dbReference>
<dbReference type="FunFam" id="3.30.1330.30:FF:000006">
    <property type="entry name" value="Peptide chain release factor subunit 1"/>
    <property type="match status" value="1"/>
</dbReference>
<dbReference type="SUPFAM" id="SSF53137">
    <property type="entry name" value="Translational machinery components"/>
    <property type="match status" value="1"/>
</dbReference>
<evidence type="ECO:0000259" key="5">
    <source>
        <dbReference type="SMART" id="SM01194"/>
    </source>
</evidence>
<evidence type="ECO:0000256" key="2">
    <source>
        <dbReference type="ARBA" id="ARBA00005326"/>
    </source>
</evidence>
<dbReference type="Gene3D" id="3.30.420.60">
    <property type="entry name" value="eRF1 domain 2"/>
    <property type="match status" value="1"/>
</dbReference>
<dbReference type="FunCoup" id="C5DNC3">
    <property type="interactions" value="1422"/>
</dbReference>
<protein>
    <submittedName>
        <fullName evidence="6">KLTH0G15818p</fullName>
    </submittedName>
</protein>
<name>C5DNC3_LACTC</name>
<dbReference type="Proteomes" id="UP000002036">
    <property type="component" value="Chromosome G"/>
</dbReference>
<dbReference type="InterPro" id="IPR005140">
    <property type="entry name" value="eRF1_Pelota-like_N"/>
</dbReference>
<dbReference type="FunFam" id="3.30.420.60:FF:000001">
    <property type="entry name" value="Eukaryotic peptide chain release factor subunit 1"/>
    <property type="match status" value="1"/>
</dbReference>
<evidence type="ECO:0000256" key="4">
    <source>
        <dbReference type="ARBA" id="ARBA00022917"/>
    </source>
</evidence>
<evidence type="ECO:0000256" key="3">
    <source>
        <dbReference type="ARBA" id="ARBA00022490"/>
    </source>
</evidence>
<feature type="domain" description="eRF1/Pelota-like N-terminal" evidence="5">
    <location>
        <begin position="2"/>
        <end position="138"/>
    </location>
</feature>
<evidence type="ECO:0000313" key="6">
    <source>
        <dbReference type="EMBL" id="CAR25284.1"/>
    </source>
</evidence>
<gene>
    <name evidence="6" type="ordered locus">KLTH0G15818g</name>
</gene>
<dbReference type="Pfam" id="PF03463">
    <property type="entry name" value="eRF1_1"/>
    <property type="match status" value="1"/>
</dbReference>
<dbReference type="Gene3D" id="3.30.960.10">
    <property type="entry name" value="eRF1 domain 1"/>
    <property type="match status" value="1"/>
</dbReference>
<dbReference type="InterPro" id="IPR005142">
    <property type="entry name" value="eRF1_3"/>
</dbReference>
<dbReference type="FunFam" id="3.30.960.10:FF:000001">
    <property type="entry name" value="Eukaryotic peptide chain release factor subunit 1"/>
    <property type="match status" value="1"/>
</dbReference>
<dbReference type="Gene3D" id="3.30.1330.30">
    <property type="match status" value="1"/>
</dbReference>
<keyword evidence="4" id="KW-0648">Protein biosynthesis</keyword>
<evidence type="ECO:0000256" key="1">
    <source>
        <dbReference type="ARBA" id="ARBA00004496"/>
    </source>
</evidence>
<dbReference type="HOGENOM" id="CLU_035759_2_1_1"/>
<dbReference type="InterPro" id="IPR024049">
    <property type="entry name" value="eRF1_1_sf"/>
</dbReference>
<dbReference type="EMBL" id="CU928171">
    <property type="protein sequence ID" value="CAR25284.1"/>
    <property type="molecule type" value="Genomic_DNA"/>
</dbReference>
<dbReference type="RefSeq" id="XP_002555721.1">
    <property type="nucleotide sequence ID" value="XM_002555675.1"/>
</dbReference>
<dbReference type="GO" id="GO:0018444">
    <property type="term" value="C:translation release factor complex"/>
    <property type="evidence" value="ECO:0007669"/>
    <property type="project" value="UniProtKB-ARBA"/>
</dbReference>
<dbReference type="Pfam" id="PF03464">
    <property type="entry name" value="eRF1_2"/>
    <property type="match status" value="1"/>
</dbReference>
<comment type="subcellular location">
    <subcellularLocation>
        <location evidence="1">Cytoplasm</location>
    </subcellularLocation>
</comment>
<dbReference type="InterPro" id="IPR029064">
    <property type="entry name" value="Ribosomal_eL30-like_sf"/>
</dbReference>
<dbReference type="InterPro" id="IPR004403">
    <property type="entry name" value="Peptide_chain-rel_eRF1/aRF1"/>
</dbReference>
<dbReference type="PANTHER" id="PTHR10113">
    <property type="entry name" value="PEPTIDE CHAIN RELEASE FACTOR SUBUNIT 1"/>
    <property type="match status" value="1"/>
</dbReference>
<evidence type="ECO:0000313" key="7">
    <source>
        <dbReference type="Proteomes" id="UP000002036"/>
    </source>
</evidence>
<keyword evidence="3" id="KW-0963">Cytoplasm</keyword>
<dbReference type="AlphaFoldDB" id="C5DNC3"/>
<organism evidence="6 7">
    <name type="scientific">Lachancea thermotolerans (strain ATCC 56472 / CBS 6340 / NRRL Y-8284)</name>
    <name type="common">Yeast</name>
    <name type="synonym">Kluyveromyces thermotolerans</name>
    <dbReference type="NCBI Taxonomy" id="559295"/>
    <lineage>
        <taxon>Eukaryota</taxon>
        <taxon>Fungi</taxon>
        <taxon>Dikarya</taxon>
        <taxon>Ascomycota</taxon>
        <taxon>Saccharomycotina</taxon>
        <taxon>Saccharomycetes</taxon>
        <taxon>Saccharomycetales</taxon>
        <taxon>Saccharomycetaceae</taxon>
        <taxon>Lachancea</taxon>
    </lineage>
</organism>
<dbReference type="NCBIfam" id="TIGR03676">
    <property type="entry name" value="aRF1_eRF1"/>
    <property type="match status" value="1"/>
</dbReference>
<dbReference type="OMA" id="GPGTEKM"/>
<dbReference type="SUPFAM" id="SSF55315">
    <property type="entry name" value="L30e-like"/>
    <property type="match status" value="1"/>
</dbReference>
<dbReference type="eggNOG" id="KOG0688">
    <property type="taxonomic scope" value="Eukaryota"/>
</dbReference>
<dbReference type="KEGG" id="lth:KLTH0G15818g"/>
<dbReference type="InParanoid" id="C5DNC3"/>